<accession>A0A6V8K2G8</accession>
<evidence type="ECO:0008006" key="3">
    <source>
        <dbReference type="Google" id="ProtNLM"/>
    </source>
</evidence>
<reference evidence="1 2" key="1">
    <citation type="submission" date="2020-03" db="EMBL/GenBank/DDBJ databases">
        <title>Whole genome shotgun sequence of Phytohabitans houttuyneae NBRC 108639.</title>
        <authorList>
            <person name="Komaki H."/>
            <person name="Tamura T."/>
        </authorList>
    </citation>
    <scope>NUCLEOTIDE SEQUENCE [LARGE SCALE GENOMIC DNA]</scope>
    <source>
        <strain evidence="1 2">NBRC 108639</strain>
    </source>
</reference>
<proteinExistence type="predicted"/>
<dbReference type="AlphaFoldDB" id="A0A6V8K2G8"/>
<dbReference type="Proteomes" id="UP000482800">
    <property type="component" value="Unassembled WGS sequence"/>
</dbReference>
<comment type="caution">
    <text evidence="1">The sequence shown here is derived from an EMBL/GenBank/DDBJ whole genome shotgun (WGS) entry which is preliminary data.</text>
</comment>
<evidence type="ECO:0000313" key="2">
    <source>
        <dbReference type="Proteomes" id="UP000482800"/>
    </source>
</evidence>
<dbReference type="EMBL" id="BLPF01000001">
    <property type="protein sequence ID" value="GFJ76156.1"/>
    <property type="molecule type" value="Genomic_DNA"/>
</dbReference>
<keyword evidence="2" id="KW-1185">Reference proteome</keyword>
<dbReference type="RefSeq" id="WP_173052910.1">
    <property type="nucleotide sequence ID" value="NZ_BAABGO010000003.1"/>
</dbReference>
<reference evidence="1 2" key="2">
    <citation type="submission" date="2020-03" db="EMBL/GenBank/DDBJ databases">
        <authorList>
            <person name="Ichikawa N."/>
            <person name="Kimura A."/>
            <person name="Kitahashi Y."/>
            <person name="Uohara A."/>
        </authorList>
    </citation>
    <scope>NUCLEOTIDE SEQUENCE [LARGE SCALE GENOMIC DNA]</scope>
    <source>
        <strain evidence="1 2">NBRC 108639</strain>
    </source>
</reference>
<protein>
    <recommendedName>
        <fullName evidence="3">DUF4878 domain-containing protein</fullName>
    </recommendedName>
</protein>
<dbReference type="PROSITE" id="PS51257">
    <property type="entry name" value="PROKAR_LIPOPROTEIN"/>
    <property type="match status" value="1"/>
</dbReference>
<organism evidence="1 2">
    <name type="scientific">Phytohabitans houttuyneae</name>
    <dbReference type="NCBI Taxonomy" id="1076126"/>
    <lineage>
        <taxon>Bacteria</taxon>
        <taxon>Bacillati</taxon>
        <taxon>Actinomycetota</taxon>
        <taxon>Actinomycetes</taxon>
        <taxon>Micromonosporales</taxon>
        <taxon>Micromonosporaceae</taxon>
    </lineage>
</organism>
<gene>
    <name evidence="1" type="ORF">Phou_003360</name>
</gene>
<evidence type="ECO:0000313" key="1">
    <source>
        <dbReference type="EMBL" id="GFJ76156.1"/>
    </source>
</evidence>
<sequence>MTASPRRGRAVFVGAAIAAVVAVTGCLGYVWQRTDPAEGAARNYLKALAADDAELACTLVTEPFARELATRHSVGDCPAGVDAMLGGLSGEQRERVGDARLTPSDDGHALAVGANPLGITILRVDKAGEEWMVSGDR</sequence>
<name>A0A6V8K2G8_9ACTN</name>